<proteinExistence type="predicted"/>
<sequence length="260" mass="28851">MFEELPPSGPGGGRHDGGSTVRGRDDEVWRSMHRNNASQAVVQVVNQGAGQAFRDARDARVTTMIMQGIQPLDHDSLLPSATRGTRVAELTAREMDVGLREGGSRGRYVSQQDGRGGYRGGRSRGADARNRGAIRRGGRRGNARMDGRGRGTSNAGVADAPWRNPSRRDAPWGNNPSSRRTSSSRRTPPWRNHSSRRTVTQQYPDHGVAREAAREAAPRETWSWAEHQARVEEMTGKKRLIFSFSVALMVMHPCLDRIRY</sequence>
<feature type="compositionally biased region" description="Low complexity" evidence="1">
    <location>
        <begin position="174"/>
        <end position="192"/>
    </location>
</feature>
<accession>A0A0M8P838</accession>
<feature type="compositionally biased region" description="Basic and acidic residues" evidence="1">
    <location>
        <begin position="13"/>
        <end position="23"/>
    </location>
</feature>
<dbReference type="Proteomes" id="UP000037696">
    <property type="component" value="Unassembled WGS sequence"/>
</dbReference>
<feature type="region of interest" description="Disordered" evidence="1">
    <location>
        <begin position="99"/>
        <end position="201"/>
    </location>
</feature>
<dbReference type="AlphaFoldDB" id="A0A0M8P838"/>
<protein>
    <submittedName>
        <fullName evidence="2">Uncharacterized protein</fullName>
    </submittedName>
</protein>
<reference evidence="2 3" key="1">
    <citation type="submission" date="2015-08" db="EMBL/GenBank/DDBJ databases">
        <title>Genome sequencing of Penicillium nordicum.</title>
        <authorList>
            <person name="Nguyen H.D."/>
            <person name="Seifert K.A."/>
        </authorList>
    </citation>
    <scope>NUCLEOTIDE SEQUENCE [LARGE SCALE GENOMIC DNA]</scope>
    <source>
        <strain evidence="2 3">DAOMC 185683</strain>
    </source>
</reference>
<keyword evidence="3" id="KW-1185">Reference proteome</keyword>
<comment type="caution">
    <text evidence="2">The sequence shown here is derived from an EMBL/GenBank/DDBJ whole genome shotgun (WGS) entry which is preliminary data.</text>
</comment>
<feature type="compositionally biased region" description="Basic residues" evidence="1">
    <location>
        <begin position="132"/>
        <end position="142"/>
    </location>
</feature>
<gene>
    <name evidence="2" type="ORF">ACN38_g6450</name>
</gene>
<feature type="region of interest" description="Disordered" evidence="1">
    <location>
        <begin position="1"/>
        <end position="23"/>
    </location>
</feature>
<dbReference type="EMBL" id="LHQQ01000100">
    <property type="protein sequence ID" value="KOS42661.1"/>
    <property type="molecule type" value="Genomic_DNA"/>
</dbReference>
<evidence type="ECO:0000256" key="1">
    <source>
        <dbReference type="SAM" id="MobiDB-lite"/>
    </source>
</evidence>
<organism evidence="2 3">
    <name type="scientific">Penicillium nordicum</name>
    <dbReference type="NCBI Taxonomy" id="229535"/>
    <lineage>
        <taxon>Eukaryota</taxon>
        <taxon>Fungi</taxon>
        <taxon>Dikarya</taxon>
        <taxon>Ascomycota</taxon>
        <taxon>Pezizomycotina</taxon>
        <taxon>Eurotiomycetes</taxon>
        <taxon>Eurotiomycetidae</taxon>
        <taxon>Eurotiales</taxon>
        <taxon>Aspergillaceae</taxon>
        <taxon>Penicillium</taxon>
    </lineage>
</organism>
<name>A0A0M8P838_9EURO</name>
<evidence type="ECO:0000313" key="3">
    <source>
        <dbReference type="Proteomes" id="UP000037696"/>
    </source>
</evidence>
<evidence type="ECO:0000313" key="2">
    <source>
        <dbReference type="EMBL" id="KOS42661.1"/>
    </source>
</evidence>